<keyword evidence="2" id="KW-1185">Reference proteome</keyword>
<evidence type="ECO:0000313" key="2">
    <source>
        <dbReference type="Proteomes" id="UP000238954"/>
    </source>
</evidence>
<dbReference type="Proteomes" id="UP000238954">
    <property type="component" value="Chromosome"/>
</dbReference>
<sequence length="100" mass="11105">MNPAAIILLLIDDRFGGIWRAVSTTDFVKGFGRFSVRKPLMEEPAWALRLSYGDLRFGLVGRTPWTVATTEVTARDTASTVMIEVWNVEPSSFGGRVATR</sequence>
<comment type="caution">
    <text evidence="1">The sequence shown here is derived from an EMBL/GenBank/DDBJ whole genome shotgun (WGS) entry which is preliminary data.</text>
</comment>
<protein>
    <submittedName>
        <fullName evidence="1">Uncharacterized protein</fullName>
    </submittedName>
</protein>
<dbReference type="AlphaFoldDB" id="A0A2S8B9U3"/>
<dbReference type="EMBL" id="PHFW01000002">
    <property type="protein sequence ID" value="PQM29083.1"/>
    <property type="molecule type" value="Genomic_DNA"/>
</dbReference>
<evidence type="ECO:0000313" key="1">
    <source>
        <dbReference type="EMBL" id="PQM29083.1"/>
    </source>
</evidence>
<proteinExistence type="predicted"/>
<reference evidence="2" key="1">
    <citation type="submission" date="2017-11" db="EMBL/GenBank/DDBJ databases">
        <title>The complete genome sequence of Sphingopyxis pomeranensis sp. nov. strain WS5A3p.</title>
        <authorList>
            <person name="Kaminski M.A."/>
        </authorList>
    </citation>
    <scope>NUCLEOTIDE SEQUENCE [LARGE SCALE GENOMIC DNA]</scope>
    <source>
        <strain evidence="2">WS5A3p</strain>
    </source>
</reference>
<organism evidence="1 2">
    <name type="scientific">Sphingopyxis lindanitolerans</name>
    <dbReference type="NCBI Taxonomy" id="2054227"/>
    <lineage>
        <taxon>Bacteria</taxon>
        <taxon>Pseudomonadati</taxon>
        <taxon>Pseudomonadota</taxon>
        <taxon>Alphaproteobacteria</taxon>
        <taxon>Sphingomonadales</taxon>
        <taxon>Sphingomonadaceae</taxon>
        <taxon>Sphingopyxis</taxon>
    </lineage>
</organism>
<name>A0A2S8B9U3_9SPHN</name>
<gene>
    <name evidence="1" type="ORF">CVO77_11890</name>
</gene>
<accession>A0A2S8B9U3</accession>